<evidence type="ECO:0000313" key="2">
    <source>
        <dbReference type="Proteomes" id="UP000732399"/>
    </source>
</evidence>
<dbReference type="RefSeq" id="WP_168132596.1">
    <property type="nucleotide sequence ID" value="NZ_JAAVJH010000001.1"/>
</dbReference>
<evidence type="ECO:0008006" key="3">
    <source>
        <dbReference type="Google" id="ProtNLM"/>
    </source>
</evidence>
<evidence type="ECO:0000313" key="1">
    <source>
        <dbReference type="EMBL" id="NJR77083.1"/>
    </source>
</evidence>
<comment type="caution">
    <text evidence="1">The sequence shown here is derived from an EMBL/GenBank/DDBJ whole genome shotgun (WGS) entry which is preliminary data.</text>
</comment>
<protein>
    <recommendedName>
        <fullName evidence="3">BON domain-containing protein</fullName>
    </recommendedName>
</protein>
<accession>A0ABX1CGD8</accession>
<name>A0ABX1CGD8_9SPHN</name>
<dbReference type="Proteomes" id="UP000732399">
    <property type="component" value="Unassembled WGS sequence"/>
</dbReference>
<gene>
    <name evidence="1" type="ORF">HBH26_00455</name>
</gene>
<dbReference type="EMBL" id="JAAVJH010000001">
    <property type="protein sequence ID" value="NJR77083.1"/>
    <property type="molecule type" value="Genomic_DNA"/>
</dbReference>
<organism evidence="1 2">
    <name type="scientific">Sphingomonas corticis</name>
    <dbReference type="NCBI Taxonomy" id="2722791"/>
    <lineage>
        <taxon>Bacteria</taxon>
        <taxon>Pseudomonadati</taxon>
        <taxon>Pseudomonadota</taxon>
        <taxon>Alphaproteobacteria</taxon>
        <taxon>Sphingomonadales</taxon>
        <taxon>Sphingomonadaceae</taxon>
        <taxon>Sphingomonas</taxon>
    </lineage>
</organism>
<reference evidence="1 2" key="1">
    <citation type="submission" date="2020-03" db="EMBL/GenBank/DDBJ databases">
        <authorList>
            <person name="Wang L."/>
            <person name="He N."/>
            <person name="Li Y."/>
            <person name="Fang Y."/>
            <person name="Zhang F."/>
        </authorList>
    </citation>
    <scope>NUCLEOTIDE SEQUENCE [LARGE SCALE GENOMIC DNA]</scope>
    <source>
        <strain evidence="1 2">36D10-4-7</strain>
    </source>
</reference>
<proteinExistence type="predicted"/>
<sequence length="89" mass="9551">MSVLVALAMQVAAQPAQRRREVTQADLHAMADACHVPHEAVVMNGSEVVFRGGPNVDFTQTECVLRKVSAVVSMNRTSFIGNAPASEEN</sequence>
<keyword evidence="2" id="KW-1185">Reference proteome</keyword>